<organism evidence="2 3">
    <name type="scientific">Meganyctiphanes norvegica</name>
    <name type="common">Northern krill</name>
    <name type="synonym">Thysanopoda norvegica</name>
    <dbReference type="NCBI Taxonomy" id="48144"/>
    <lineage>
        <taxon>Eukaryota</taxon>
        <taxon>Metazoa</taxon>
        <taxon>Ecdysozoa</taxon>
        <taxon>Arthropoda</taxon>
        <taxon>Crustacea</taxon>
        <taxon>Multicrustacea</taxon>
        <taxon>Malacostraca</taxon>
        <taxon>Eumalacostraca</taxon>
        <taxon>Eucarida</taxon>
        <taxon>Euphausiacea</taxon>
        <taxon>Euphausiidae</taxon>
        <taxon>Meganyctiphanes</taxon>
    </lineage>
</organism>
<sequence>MSRKFMMKKIKLYLFTALAGMLTYIIYLSLYSPEQSLDESPIRYDDSLNRNPWWDGGYACRSLEELQRPPTYISKDDAISGHCGRRSWEAGPGQKIISFSLYGNNKKYLIGLEANLNASKHLYPNYFVRLYTDPVPYKKLLCPLLRKYEHFHICDVKSLPTLGNIHKVQPIMWRLAPLGDPQVDILLVRDPDSQISSREVDAVHDWLSTGHTLHVMRDHPQHMAPIIDCCWGMRQDITREHKENTGAIRKTLFDLLLNKYKHMEGQNILNEILWTDYEHDVVRHESYRCREYQHSRPWPTEREDEKHFVGSQRSGFQKKHLEECPVYCRPEAHQDWRYC</sequence>
<evidence type="ECO:0000313" key="2">
    <source>
        <dbReference type="EMBL" id="CAL4113216.1"/>
    </source>
</evidence>
<gene>
    <name evidence="2" type="ORF">MNOR_LOCUS20071</name>
</gene>
<dbReference type="AlphaFoldDB" id="A0AAV2R563"/>
<keyword evidence="1" id="KW-0812">Transmembrane</keyword>
<dbReference type="EMBL" id="CAXKWB010015283">
    <property type="protein sequence ID" value="CAL4113216.1"/>
    <property type="molecule type" value="Genomic_DNA"/>
</dbReference>
<evidence type="ECO:0000256" key="1">
    <source>
        <dbReference type="SAM" id="Phobius"/>
    </source>
</evidence>
<dbReference type="Proteomes" id="UP001497623">
    <property type="component" value="Unassembled WGS sequence"/>
</dbReference>
<keyword evidence="1" id="KW-1133">Transmembrane helix</keyword>
<proteinExistence type="predicted"/>
<protein>
    <submittedName>
        <fullName evidence="2">Uncharacterized protein</fullName>
    </submittedName>
</protein>
<comment type="caution">
    <text evidence="2">The sequence shown here is derived from an EMBL/GenBank/DDBJ whole genome shotgun (WGS) entry which is preliminary data.</text>
</comment>
<keyword evidence="1" id="KW-0472">Membrane</keyword>
<reference evidence="2 3" key="1">
    <citation type="submission" date="2024-05" db="EMBL/GenBank/DDBJ databases">
        <authorList>
            <person name="Wallberg A."/>
        </authorList>
    </citation>
    <scope>NUCLEOTIDE SEQUENCE [LARGE SCALE GENOMIC DNA]</scope>
</reference>
<feature type="transmembrane region" description="Helical" evidence="1">
    <location>
        <begin position="12"/>
        <end position="31"/>
    </location>
</feature>
<keyword evidence="3" id="KW-1185">Reference proteome</keyword>
<evidence type="ECO:0000313" key="3">
    <source>
        <dbReference type="Proteomes" id="UP001497623"/>
    </source>
</evidence>
<accession>A0AAV2R563</accession>
<name>A0AAV2R563_MEGNR</name>